<feature type="compositionally biased region" description="Polar residues" evidence="1">
    <location>
        <begin position="815"/>
        <end position="825"/>
    </location>
</feature>
<name>A0A8H4XEA0_9HYPO</name>
<feature type="region of interest" description="Disordered" evidence="1">
    <location>
        <begin position="530"/>
        <end position="558"/>
    </location>
</feature>
<accession>A0A8H4XEA0</accession>
<dbReference type="EMBL" id="JABEYC010000992">
    <property type="protein sequence ID" value="KAF4970954.1"/>
    <property type="molecule type" value="Genomic_DNA"/>
</dbReference>
<evidence type="ECO:0000256" key="1">
    <source>
        <dbReference type="SAM" id="MobiDB-lite"/>
    </source>
</evidence>
<evidence type="ECO:0000256" key="3">
    <source>
        <dbReference type="SAM" id="SignalP"/>
    </source>
</evidence>
<dbReference type="GO" id="GO:0016020">
    <property type="term" value="C:membrane"/>
    <property type="evidence" value="ECO:0007669"/>
    <property type="project" value="InterPro"/>
</dbReference>
<feature type="signal peptide" evidence="3">
    <location>
        <begin position="1"/>
        <end position="21"/>
    </location>
</feature>
<feature type="transmembrane region" description="Helical" evidence="2">
    <location>
        <begin position="471"/>
        <end position="494"/>
    </location>
</feature>
<dbReference type="Gene3D" id="2.60.40.10">
    <property type="entry name" value="Immunoglobulins"/>
    <property type="match status" value="3"/>
</dbReference>
<organism evidence="5 6">
    <name type="scientific">Fusarium zealandicum</name>
    <dbReference type="NCBI Taxonomy" id="1053134"/>
    <lineage>
        <taxon>Eukaryota</taxon>
        <taxon>Fungi</taxon>
        <taxon>Dikarya</taxon>
        <taxon>Ascomycota</taxon>
        <taxon>Pezizomycotina</taxon>
        <taxon>Sordariomycetes</taxon>
        <taxon>Hypocreomycetidae</taxon>
        <taxon>Hypocreales</taxon>
        <taxon>Nectriaceae</taxon>
        <taxon>Fusarium</taxon>
        <taxon>Fusarium staphyleae species complex</taxon>
    </lineage>
</organism>
<feature type="region of interest" description="Disordered" evidence="1">
    <location>
        <begin position="426"/>
        <end position="461"/>
    </location>
</feature>
<dbReference type="SUPFAM" id="SSF49313">
    <property type="entry name" value="Cadherin-like"/>
    <property type="match status" value="3"/>
</dbReference>
<feature type="compositionally biased region" description="Polar residues" evidence="1">
    <location>
        <begin position="715"/>
        <end position="724"/>
    </location>
</feature>
<dbReference type="AlphaFoldDB" id="A0A8H4XEA0"/>
<keyword evidence="2" id="KW-1133">Transmembrane helix</keyword>
<dbReference type="Proteomes" id="UP000635477">
    <property type="component" value="Unassembled WGS sequence"/>
</dbReference>
<keyword evidence="3" id="KW-0732">Signal</keyword>
<dbReference type="GO" id="GO:0005509">
    <property type="term" value="F:calcium ion binding"/>
    <property type="evidence" value="ECO:0007669"/>
    <property type="project" value="InterPro"/>
</dbReference>
<keyword evidence="2" id="KW-0472">Membrane</keyword>
<feature type="compositionally biased region" description="Basic and acidic residues" evidence="1">
    <location>
        <begin position="893"/>
        <end position="903"/>
    </location>
</feature>
<dbReference type="SMART" id="SM00736">
    <property type="entry name" value="CADG"/>
    <property type="match status" value="2"/>
</dbReference>
<reference evidence="5" key="1">
    <citation type="journal article" date="2020" name="BMC Genomics">
        <title>Correction to: Identification and distribution of gene clusters required for synthesis of sphingolipid metabolism inhibitors in diverse species of the filamentous fungus Fusarium.</title>
        <authorList>
            <person name="Kim H.S."/>
            <person name="Lohmar J.M."/>
            <person name="Busman M."/>
            <person name="Brown D.W."/>
            <person name="Naumann T.A."/>
            <person name="Divon H.H."/>
            <person name="Lysoe E."/>
            <person name="Uhlig S."/>
            <person name="Proctor R.H."/>
        </authorList>
    </citation>
    <scope>NUCLEOTIDE SEQUENCE</scope>
    <source>
        <strain evidence="5">NRRL 22465</strain>
    </source>
</reference>
<protein>
    <recommendedName>
        <fullName evidence="4">Dystroglycan-type cadherin-like domain-containing protein</fullName>
    </recommendedName>
</protein>
<evidence type="ECO:0000313" key="6">
    <source>
        <dbReference type="Proteomes" id="UP000635477"/>
    </source>
</evidence>
<evidence type="ECO:0000259" key="4">
    <source>
        <dbReference type="SMART" id="SM00736"/>
    </source>
</evidence>
<proteinExistence type="predicted"/>
<keyword evidence="2" id="KW-0812">Transmembrane</keyword>
<keyword evidence="6" id="KW-1185">Reference proteome</keyword>
<reference evidence="5" key="2">
    <citation type="submission" date="2020-05" db="EMBL/GenBank/DDBJ databases">
        <authorList>
            <person name="Kim H.-S."/>
            <person name="Proctor R.H."/>
            <person name="Brown D.W."/>
        </authorList>
    </citation>
    <scope>NUCLEOTIDE SEQUENCE</scope>
    <source>
        <strain evidence="5">NRRL 22465</strain>
    </source>
</reference>
<evidence type="ECO:0000313" key="5">
    <source>
        <dbReference type="EMBL" id="KAF4970954.1"/>
    </source>
</evidence>
<feature type="compositionally biased region" description="Low complexity" evidence="1">
    <location>
        <begin position="426"/>
        <end position="449"/>
    </location>
</feature>
<gene>
    <name evidence="5" type="ORF">FZEAL_9943</name>
</gene>
<feature type="region of interest" description="Disordered" evidence="1">
    <location>
        <begin position="807"/>
        <end position="844"/>
    </location>
</feature>
<feature type="region of interest" description="Disordered" evidence="1">
    <location>
        <begin position="872"/>
        <end position="910"/>
    </location>
</feature>
<dbReference type="InterPro" id="IPR013783">
    <property type="entry name" value="Ig-like_fold"/>
</dbReference>
<comment type="caution">
    <text evidence="5">The sequence shown here is derived from an EMBL/GenBank/DDBJ whole genome shotgun (WGS) entry which is preliminary data.</text>
</comment>
<sequence length="910" mass="99040">MMLSSMISVVVLLHLAYFTSCQPTSNFPINSQLPPVARIDEPFSYIFSQYTFRSDYNISYSLGDAPEWLSIDSDQGRLYGTPTDGSVPKGEVVGQAVQVIADDGTGSESLNATLVVSRSQAPSVKIPLSDQIEGFGDYSAPSSLVSYTSADFSFSFDPETFEHQPDMINYYATSGDSSPLPAWVRFDAGSLTFSGETPPFESLIQPPQTFDFNLVASDIVGFSAVSISFSIVVGRHKLSADEPIITLNTTRGKKLSYDGLADNIRLDNKPVTTTKVEVSTENMPDWLSLDEETWVIEGTPEEGDHSTNFTINFRDSYQDTLSVEAFVNVATTLFRSTFDDVEIRAGEDVEIDLEPYFWEPDDLDIEISVKPSRDWLKLEGFNITGKVPRSASGDLQIAVTASSKSSDATETETLNVRLLAFTATATPSPSSQTSISSTSTGKSTSAAPTETSLEPGAQPYDSDGGLSTGNLLLAILLPLLVLVFLIMLLVCCLIRRRRARQTYLSANFRNKISGPVLESLRVNGSSSAMQESGKAAEVGAREQQLHRPARPRYSEMGSETLKVSSPTLGVMTTPEVPSRFMAEESTTELSRSDSMSYSEDGRRSWITVEGTATATARRSQASFRSQRSDTTFLESTHQLIPQPAFLSESRGNSFRSGLDLTIPSIDDLPSMRAQHGRIQANGAFYSSCNDSSLAFASSHQSSPRLMTGGFPIRTVDTSNDTPQLSRDHQTPLGEGANSMPHLRRPEPVRLSSQQLLGEECRAGSRAWYDAQGSRGFFTDPSFGSTENWRALGGRRDTTSLSYRQLVDESPFHPNRPSTAMSSSRDGAQPGERASSELISPSQWGDAQTSVRASLASLRGGFGRSMSRLSRLSVDPLSVGSRGSRLGEASSANWRREDSARKSEGGSYAFI</sequence>
<dbReference type="InterPro" id="IPR015919">
    <property type="entry name" value="Cadherin-like_sf"/>
</dbReference>
<feature type="domain" description="Dystroglycan-type cadherin-like" evidence="4">
    <location>
        <begin position="24"/>
        <end position="125"/>
    </location>
</feature>
<evidence type="ECO:0000256" key="2">
    <source>
        <dbReference type="SAM" id="Phobius"/>
    </source>
</evidence>
<dbReference type="InterPro" id="IPR006644">
    <property type="entry name" value="Cadg"/>
</dbReference>
<dbReference type="Pfam" id="PF05345">
    <property type="entry name" value="He_PIG"/>
    <property type="match status" value="3"/>
</dbReference>
<feature type="domain" description="Dystroglycan-type cadherin-like" evidence="4">
    <location>
        <begin position="144"/>
        <end position="240"/>
    </location>
</feature>
<dbReference type="OrthoDB" id="41532at2759"/>
<feature type="chain" id="PRO_5034214064" description="Dystroglycan-type cadherin-like domain-containing protein" evidence="3">
    <location>
        <begin position="22"/>
        <end position="910"/>
    </location>
</feature>
<feature type="region of interest" description="Disordered" evidence="1">
    <location>
        <begin position="715"/>
        <end position="744"/>
    </location>
</feature>